<dbReference type="EMBL" id="DVNK01000027">
    <property type="protein sequence ID" value="HIU46369.1"/>
    <property type="molecule type" value="Genomic_DNA"/>
</dbReference>
<dbReference type="AlphaFoldDB" id="A0A9D1S3X6"/>
<gene>
    <name evidence="2" type="ORF">IAC59_03815</name>
</gene>
<keyword evidence="1" id="KW-0732">Signal</keyword>
<evidence type="ECO:0000313" key="3">
    <source>
        <dbReference type="Proteomes" id="UP000824123"/>
    </source>
</evidence>
<reference evidence="2" key="2">
    <citation type="journal article" date="2021" name="PeerJ">
        <title>Extensive microbial diversity within the chicken gut microbiome revealed by metagenomics and culture.</title>
        <authorList>
            <person name="Gilroy R."/>
            <person name="Ravi A."/>
            <person name="Getino M."/>
            <person name="Pursley I."/>
            <person name="Horton D.L."/>
            <person name="Alikhan N.F."/>
            <person name="Baker D."/>
            <person name="Gharbi K."/>
            <person name="Hall N."/>
            <person name="Watson M."/>
            <person name="Adriaenssens E.M."/>
            <person name="Foster-Nyarko E."/>
            <person name="Jarju S."/>
            <person name="Secka A."/>
            <person name="Antonio M."/>
            <person name="Oren A."/>
            <person name="Chaudhuri R.R."/>
            <person name="La Ragione R."/>
            <person name="Hildebrand F."/>
            <person name="Pallen M.J."/>
        </authorList>
    </citation>
    <scope>NUCLEOTIDE SEQUENCE</scope>
    <source>
        <strain evidence="2">ChiSxjej2B14-8506</strain>
    </source>
</reference>
<accession>A0A9D1S3X6</accession>
<comment type="caution">
    <text evidence="2">The sequence shown here is derived from an EMBL/GenBank/DDBJ whole genome shotgun (WGS) entry which is preliminary data.</text>
</comment>
<protein>
    <submittedName>
        <fullName evidence="2">Uncharacterized protein</fullName>
    </submittedName>
</protein>
<evidence type="ECO:0000256" key="1">
    <source>
        <dbReference type="SAM" id="SignalP"/>
    </source>
</evidence>
<sequence>MKRMTLLVAVLLALLLPLSVLADAAPPAAPEALDMTAPLEAAEYQFDFLPWFTTFDDALAAFGLEDGDYRLIIAGPVAPSEPGCRAVVEFEYPSALSGSGASAQLIFEYMPTGADGTGKDLLIGVRLIESLADFDAFSAYMDAIGQRFEGMAGSKAVARTTLNAIENWPYIVENFTANPLTASNFGLYSLKAFTDPAGLDRNANMYINLGASTTTRALQMGSGSGEYFALYEFVLDSIQD</sequence>
<proteinExistence type="predicted"/>
<name>A0A9D1S3X6_9FIRM</name>
<feature type="chain" id="PRO_5038854574" evidence="1">
    <location>
        <begin position="25"/>
        <end position="240"/>
    </location>
</feature>
<reference evidence="2" key="1">
    <citation type="submission" date="2020-10" db="EMBL/GenBank/DDBJ databases">
        <authorList>
            <person name="Gilroy R."/>
        </authorList>
    </citation>
    <scope>NUCLEOTIDE SEQUENCE</scope>
    <source>
        <strain evidence="2">ChiSxjej2B14-8506</strain>
    </source>
</reference>
<dbReference type="Proteomes" id="UP000824123">
    <property type="component" value="Unassembled WGS sequence"/>
</dbReference>
<evidence type="ECO:0000313" key="2">
    <source>
        <dbReference type="EMBL" id="HIU46369.1"/>
    </source>
</evidence>
<organism evidence="2 3">
    <name type="scientific">Candidatus Fimadaptatus faecigallinarum</name>
    <dbReference type="NCBI Taxonomy" id="2840814"/>
    <lineage>
        <taxon>Bacteria</taxon>
        <taxon>Bacillati</taxon>
        <taxon>Bacillota</taxon>
        <taxon>Clostridia</taxon>
        <taxon>Eubacteriales</taxon>
        <taxon>Candidatus Fimadaptatus</taxon>
    </lineage>
</organism>
<feature type="signal peptide" evidence="1">
    <location>
        <begin position="1"/>
        <end position="24"/>
    </location>
</feature>